<dbReference type="CDD" id="cd17321">
    <property type="entry name" value="MFS_MMR_MDR_like"/>
    <property type="match status" value="1"/>
</dbReference>
<evidence type="ECO:0000256" key="5">
    <source>
        <dbReference type="ARBA" id="ARBA00023136"/>
    </source>
</evidence>
<sequence length="456" mass="47631">MRQPYPDGLATPQRYGAIVAIGLGIMLSVLDGTIVNVALPTVTRELQTTEAHSIWAVNAFQLAVLISLLPLSSLGDRLGYHRIYLTGIVSFIFTSLLCGFAPSLGSLVAARTLQGVSAAAVMSVNTALVRQIYPKAKLGRGMAINSLVVALSAAAGPSIAAAVLSVASWHWLFWINVPVGLAAAILSFKFLPRRIPQKPEHAYDYLGAVFNALTFGLFFLAVSGLAHQLSSGLIVGAVVGCGLIGTLFVRQQQGSSVPLLPLDLLRIPIFRLSIITSMSSFTAQMLVMISLPFYLQGVLQRGVVETGLLLTPWPIAVMIVAPIAGRLVGKVHAGILGALGLALFALGLGLLAVLGEQVSNADFAWRVALCGAGFALFQSPNNYTLISSAPANRSGGASGMLGTARLTGQTLGASLVALLFTWYPANAGQLAISVACGLAVLGAVLSALRIRQRIPS</sequence>
<feature type="transmembrane region" description="Helical" evidence="6">
    <location>
        <begin position="203"/>
        <end position="223"/>
    </location>
</feature>
<evidence type="ECO:0000256" key="4">
    <source>
        <dbReference type="ARBA" id="ARBA00022989"/>
    </source>
</evidence>
<proteinExistence type="predicted"/>
<dbReference type="PATRIC" id="fig|1698449.3.peg.433"/>
<dbReference type="RefSeq" id="WP_053099779.1">
    <property type="nucleotide sequence ID" value="NZ_CP012365.1"/>
</dbReference>
<dbReference type="Pfam" id="PF07690">
    <property type="entry name" value="MFS_1"/>
    <property type="match status" value="1"/>
</dbReference>
<evidence type="ECO:0000313" key="9">
    <source>
        <dbReference type="Proteomes" id="UP000063953"/>
    </source>
</evidence>
<evidence type="ECO:0000256" key="2">
    <source>
        <dbReference type="ARBA" id="ARBA00022448"/>
    </source>
</evidence>
<name>A0A0K1XC91_9GAMM</name>
<evidence type="ECO:0000313" key="8">
    <source>
        <dbReference type="EMBL" id="AKX58869.1"/>
    </source>
</evidence>
<dbReference type="STRING" id="1697053.AKN87_04130"/>
<dbReference type="GO" id="GO:0022857">
    <property type="term" value="F:transmembrane transporter activity"/>
    <property type="evidence" value="ECO:0007669"/>
    <property type="project" value="InterPro"/>
</dbReference>
<comment type="subcellular location">
    <subcellularLocation>
        <location evidence="1">Membrane</location>
        <topology evidence="1">Multi-pass membrane protein</topology>
    </subcellularLocation>
</comment>
<feature type="domain" description="Major facilitator superfamily (MFS) profile" evidence="7">
    <location>
        <begin position="17"/>
        <end position="454"/>
    </location>
</feature>
<dbReference type="PROSITE" id="PS50850">
    <property type="entry name" value="MFS"/>
    <property type="match status" value="1"/>
</dbReference>
<dbReference type="InterPro" id="IPR020846">
    <property type="entry name" value="MFS_dom"/>
</dbReference>
<dbReference type="EMBL" id="CP012365">
    <property type="protein sequence ID" value="AKX58869.1"/>
    <property type="molecule type" value="Genomic_DNA"/>
</dbReference>
<organism evidence="8 9">
    <name type="scientific">Thiopseudomonas alkaliphila</name>
    <dbReference type="NCBI Taxonomy" id="1697053"/>
    <lineage>
        <taxon>Bacteria</taxon>
        <taxon>Pseudomonadati</taxon>
        <taxon>Pseudomonadota</taxon>
        <taxon>Gammaproteobacteria</taxon>
        <taxon>Pseudomonadales</taxon>
        <taxon>Pseudomonadaceae</taxon>
        <taxon>Thiopseudomonas</taxon>
    </lineage>
</organism>
<gene>
    <name evidence="8" type="ORF">AKN88_02155</name>
</gene>
<dbReference type="InterPro" id="IPR011701">
    <property type="entry name" value="MFS"/>
</dbReference>
<dbReference type="Proteomes" id="UP000063953">
    <property type="component" value="Chromosome"/>
</dbReference>
<keyword evidence="4 6" id="KW-1133">Transmembrane helix</keyword>
<feature type="transmembrane region" description="Helical" evidence="6">
    <location>
        <begin position="141"/>
        <end position="165"/>
    </location>
</feature>
<reference evidence="8 9" key="1">
    <citation type="journal article" date="2015" name="Genome Announc.">
        <title>Genome Sequences of Oblitimonas alkaliphila gen. nov. sp. nov. (Proposed), a Novel Bacterium of the Pseudomonadaceae Family.</title>
        <authorList>
            <person name="Lauer A.C."/>
            <person name="Nicholson A.C."/>
            <person name="Humrighouse B.W."/>
            <person name="Emery B."/>
            <person name="Drobish A."/>
            <person name="Juieng P."/>
            <person name="Loparev V."/>
            <person name="McQuiston J.R."/>
        </authorList>
    </citation>
    <scope>NUCLEOTIDE SEQUENCE [LARGE SCALE GENOMIC DNA]</scope>
    <source>
        <strain evidence="8 9">E5571</strain>
    </source>
</reference>
<keyword evidence="3 6" id="KW-0812">Transmembrane</keyword>
<dbReference type="PRINTS" id="PR01036">
    <property type="entry name" value="TCRTETB"/>
</dbReference>
<dbReference type="AlphaFoldDB" id="A0A0K1XC91"/>
<dbReference type="FunFam" id="1.20.1250.20:FF:000168">
    <property type="entry name" value="Transporter, major facilitator family"/>
    <property type="match status" value="1"/>
</dbReference>
<feature type="transmembrane region" description="Helical" evidence="6">
    <location>
        <begin position="307"/>
        <end position="324"/>
    </location>
</feature>
<feature type="transmembrane region" description="Helical" evidence="6">
    <location>
        <begin position="269"/>
        <end position="295"/>
    </location>
</feature>
<dbReference type="Gene3D" id="1.20.1720.10">
    <property type="entry name" value="Multidrug resistance protein D"/>
    <property type="match status" value="1"/>
</dbReference>
<evidence type="ECO:0000256" key="3">
    <source>
        <dbReference type="ARBA" id="ARBA00022692"/>
    </source>
</evidence>
<feature type="transmembrane region" description="Helical" evidence="6">
    <location>
        <begin position="15"/>
        <end position="39"/>
    </location>
</feature>
<feature type="transmembrane region" description="Helical" evidence="6">
    <location>
        <begin position="171"/>
        <end position="191"/>
    </location>
</feature>
<dbReference type="SUPFAM" id="SSF103473">
    <property type="entry name" value="MFS general substrate transporter"/>
    <property type="match status" value="1"/>
</dbReference>
<dbReference type="PANTHER" id="PTHR42718">
    <property type="entry name" value="MAJOR FACILITATOR SUPERFAMILY MULTIDRUG TRANSPORTER MFSC"/>
    <property type="match status" value="1"/>
</dbReference>
<dbReference type="Gene3D" id="1.20.1250.20">
    <property type="entry name" value="MFS general substrate transporter like domains"/>
    <property type="match status" value="1"/>
</dbReference>
<dbReference type="InterPro" id="IPR036259">
    <property type="entry name" value="MFS_trans_sf"/>
</dbReference>
<keyword evidence="5 6" id="KW-0472">Membrane</keyword>
<evidence type="ECO:0000256" key="6">
    <source>
        <dbReference type="SAM" id="Phobius"/>
    </source>
</evidence>
<evidence type="ECO:0000259" key="7">
    <source>
        <dbReference type="PROSITE" id="PS50850"/>
    </source>
</evidence>
<dbReference type="GO" id="GO:0016020">
    <property type="term" value="C:membrane"/>
    <property type="evidence" value="ECO:0007669"/>
    <property type="project" value="UniProtKB-SubCell"/>
</dbReference>
<feature type="transmembrane region" description="Helical" evidence="6">
    <location>
        <begin position="229"/>
        <end position="249"/>
    </location>
</feature>
<accession>A0A0K1XC91</accession>
<keyword evidence="9" id="KW-1185">Reference proteome</keyword>
<feature type="transmembrane region" description="Helical" evidence="6">
    <location>
        <begin position="331"/>
        <end position="351"/>
    </location>
</feature>
<feature type="transmembrane region" description="Helical" evidence="6">
    <location>
        <begin position="83"/>
        <end position="102"/>
    </location>
</feature>
<protein>
    <submittedName>
        <fullName evidence="8">Multidrug MFS transporter</fullName>
    </submittedName>
</protein>
<dbReference type="PANTHER" id="PTHR42718:SF9">
    <property type="entry name" value="MAJOR FACILITATOR SUPERFAMILY MULTIDRUG TRANSPORTER MFSC"/>
    <property type="match status" value="1"/>
</dbReference>
<feature type="transmembrane region" description="Helical" evidence="6">
    <location>
        <begin position="430"/>
        <end position="450"/>
    </location>
</feature>
<keyword evidence="2" id="KW-0813">Transport</keyword>
<evidence type="ECO:0000256" key="1">
    <source>
        <dbReference type="ARBA" id="ARBA00004141"/>
    </source>
</evidence>
<feature type="transmembrane region" description="Helical" evidence="6">
    <location>
        <begin position="51"/>
        <end position="71"/>
    </location>
</feature>